<proteinExistence type="predicted"/>
<protein>
    <submittedName>
        <fullName evidence="2">Uncharacterized protein</fullName>
    </submittedName>
</protein>
<feature type="region of interest" description="Disordered" evidence="1">
    <location>
        <begin position="1"/>
        <end position="24"/>
    </location>
</feature>
<accession>A0ABY9XP87</accession>
<dbReference type="Proteomes" id="UP001302806">
    <property type="component" value="Chromosome"/>
</dbReference>
<dbReference type="EMBL" id="CP134537">
    <property type="protein sequence ID" value="WNH07749.1"/>
    <property type="molecule type" value="Genomic_DNA"/>
</dbReference>
<feature type="compositionally biased region" description="Polar residues" evidence="1">
    <location>
        <begin position="11"/>
        <end position="23"/>
    </location>
</feature>
<dbReference type="RefSeq" id="WP_415864625.1">
    <property type="nucleotide sequence ID" value="NZ_CP134537.1"/>
</dbReference>
<reference evidence="2 3" key="1">
    <citation type="submission" date="2023-09" db="EMBL/GenBank/DDBJ databases">
        <title>Thalassobella suaedae gen. nov., sp. nov., a marine bacterium of the family Flavobacteriaceae isolated from a halophyte Suaeda japonica.</title>
        <authorList>
            <person name="Lee S.Y."/>
            <person name="Hwang C.Y."/>
        </authorList>
    </citation>
    <scope>NUCLEOTIDE SEQUENCE [LARGE SCALE GENOMIC DNA]</scope>
    <source>
        <strain evidence="2 3">HL-DH14</strain>
    </source>
</reference>
<evidence type="ECO:0000313" key="2">
    <source>
        <dbReference type="EMBL" id="WNH07749.1"/>
    </source>
</evidence>
<name>A0ABY9XP87_9FLAO</name>
<gene>
    <name evidence="2" type="ORF">RHP51_11125</name>
</gene>
<evidence type="ECO:0000256" key="1">
    <source>
        <dbReference type="SAM" id="MobiDB-lite"/>
    </source>
</evidence>
<sequence>MNEEEIEQMKQMGNMTSNATVDNQHSDLTHVNSVSYNAELDQIVFSSPGFGEIYIIDHSISTEEAKGPEGDLLYRWGNPQNYGRGTKEDQMLFGQHDVKFIPKGYLGESTI</sequence>
<organism evidence="2 3">
    <name type="scientific">Thalassobellus suaedae</name>
    <dbReference type="NCBI Taxonomy" id="3074124"/>
    <lineage>
        <taxon>Bacteria</taxon>
        <taxon>Pseudomonadati</taxon>
        <taxon>Bacteroidota</taxon>
        <taxon>Flavobacteriia</taxon>
        <taxon>Flavobacteriales</taxon>
        <taxon>Flavobacteriaceae</taxon>
        <taxon>Thalassobellus</taxon>
    </lineage>
</organism>
<evidence type="ECO:0000313" key="3">
    <source>
        <dbReference type="Proteomes" id="UP001302806"/>
    </source>
</evidence>